<sequence length="599" mass="65310">MSNRADLSRRSFLKSVAAGAGAVSVPAALTGCFGDDDDKRDLTVFVFGHGVASGDPLADAVIIWTRVTPSDTGAEAQVGWVVATDEAMSNVVASGSVYTDSKRDFTVKVDVTGLNADTVYYYQFAGKDGAVTPVGQTRTLPVGSVDSVKLAVCSCANLPAGYFNVYNEIANSDADVVLHLGDYIYEYGANEYPPAAAQVREPDPLVETLTLTHYRARYAKYRTDTALQLAHQKKPFICVWDDHELANDTWKGGAENHGEDEGSFEERRAAAIQAYHEWLPIRSGADKAKIWRAFEFGNLVNLTMLDTRMYARDKPLDYKNYLVPGTTDIDAAAFRADLENRNRGLLGAEQQTFAIGSMFNSTATWQVLGQQVLMGRIFIPIELLTKLGEIEEKIKAGEDASVTQAAVAGLLVELANLKDSDPTSTRLTEAAPYNLDAWDGYFPAREEILQRAQMLNKNLVVLAGDTHNAWASDLYPADANTGETVRSNGSVGVEFATSSVTSPGFETYVGFGAIPDPVTRAEQQAGFELAVTKLVDDLKYLNSAQRGYMLVEFTPEKSSCEWVYVDTITSETYNASVRKKMEVKPGYGNRTLTDVPLAP</sequence>
<gene>
    <name evidence="3" type="ORF">HUF19_11815</name>
</gene>
<dbReference type="InterPro" id="IPR052900">
    <property type="entry name" value="Phospholipid_Metab_Enz"/>
</dbReference>
<keyword evidence="4" id="KW-1185">Reference proteome</keyword>
<dbReference type="PROSITE" id="PS51257">
    <property type="entry name" value="PROKAR_LIPOPROTEIN"/>
    <property type="match status" value="1"/>
</dbReference>
<dbReference type="InterPro" id="IPR038607">
    <property type="entry name" value="PhoD-like_sf"/>
</dbReference>
<reference evidence="4" key="1">
    <citation type="submission" date="2020-06" db="EMBL/GenBank/DDBJ databases">
        <title>Thalassolituus marinus alknpb1M-1, a hydrocarbon-degrading bacterium isolated from the deep-sea overlying water using an in-situ strategy from the South China Sea basin.</title>
        <authorList>
            <person name="Dong C."/>
            <person name="Chen Y."/>
            <person name="Shao Z."/>
        </authorList>
    </citation>
    <scope>NUCLEOTIDE SEQUENCE [LARGE SCALE GENOMIC DNA]</scope>
    <source>
        <strain evidence="4">alknpb1M-1</strain>
    </source>
</reference>
<feature type="domain" description="Phospholipase D N-terminal" evidence="2">
    <location>
        <begin position="49"/>
        <end position="139"/>
    </location>
</feature>
<dbReference type="Pfam" id="PF16655">
    <property type="entry name" value="PhoD_N"/>
    <property type="match status" value="1"/>
</dbReference>
<dbReference type="InterPro" id="IPR029052">
    <property type="entry name" value="Metallo-depent_PP-like"/>
</dbReference>
<proteinExistence type="predicted"/>
<dbReference type="InterPro" id="IPR032093">
    <property type="entry name" value="PhoD_N"/>
</dbReference>
<evidence type="ECO:0000259" key="2">
    <source>
        <dbReference type="Pfam" id="PF16655"/>
    </source>
</evidence>
<evidence type="ECO:0000259" key="1">
    <source>
        <dbReference type="Pfam" id="PF09423"/>
    </source>
</evidence>
<dbReference type="InterPro" id="IPR018946">
    <property type="entry name" value="PhoD-like_MPP"/>
</dbReference>
<dbReference type="EMBL" id="CP054475">
    <property type="protein sequence ID" value="UXD88073.1"/>
    <property type="molecule type" value="Genomic_DNA"/>
</dbReference>
<dbReference type="Proteomes" id="UP001065322">
    <property type="component" value="Chromosome"/>
</dbReference>
<dbReference type="Pfam" id="PF09423">
    <property type="entry name" value="PhoD"/>
    <property type="match status" value="1"/>
</dbReference>
<dbReference type="Gene3D" id="2.60.40.380">
    <property type="entry name" value="Purple acid phosphatase-like, N-terminal"/>
    <property type="match status" value="1"/>
</dbReference>
<evidence type="ECO:0000313" key="4">
    <source>
        <dbReference type="Proteomes" id="UP001065322"/>
    </source>
</evidence>
<protein>
    <submittedName>
        <fullName evidence="3">Alkaline phosphatase D family protein</fullName>
    </submittedName>
</protein>
<dbReference type="PROSITE" id="PS51318">
    <property type="entry name" value="TAT"/>
    <property type="match status" value="1"/>
</dbReference>
<dbReference type="RefSeq" id="WP_260996824.1">
    <property type="nucleotide sequence ID" value="NZ_CP054475.1"/>
</dbReference>
<organism evidence="3 4">
    <name type="scientific">Thalassolituus hydrocarboniclasticus</name>
    <dbReference type="NCBI Taxonomy" id="2742796"/>
    <lineage>
        <taxon>Bacteria</taxon>
        <taxon>Pseudomonadati</taxon>
        <taxon>Pseudomonadota</taxon>
        <taxon>Gammaproteobacteria</taxon>
        <taxon>Oceanospirillales</taxon>
        <taxon>Oceanospirillaceae</taxon>
        <taxon>Thalassolituus</taxon>
    </lineage>
</organism>
<dbReference type="Gene3D" id="3.60.21.70">
    <property type="entry name" value="PhoD-like phosphatase"/>
    <property type="match status" value="1"/>
</dbReference>
<name>A0ABY6AD28_9GAMM</name>
<dbReference type="SUPFAM" id="SSF56300">
    <property type="entry name" value="Metallo-dependent phosphatases"/>
    <property type="match status" value="1"/>
</dbReference>
<accession>A0ABY6AD28</accession>
<dbReference type="PANTHER" id="PTHR43606:SF2">
    <property type="entry name" value="ALKALINE PHOSPHATASE FAMILY PROTEIN (AFU_ORTHOLOGUE AFUA_5G03860)"/>
    <property type="match status" value="1"/>
</dbReference>
<dbReference type="InterPro" id="IPR006311">
    <property type="entry name" value="TAT_signal"/>
</dbReference>
<evidence type="ECO:0000313" key="3">
    <source>
        <dbReference type="EMBL" id="UXD88073.1"/>
    </source>
</evidence>
<feature type="domain" description="PhoD-like phosphatase metallophosphatase" evidence="1">
    <location>
        <begin position="150"/>
        <end position="562"/>
    </location>
</feature>
<dbReference type="PANTHER" id="PTHR43606">
    <property type="entry name" value="PHOSPHATASE, PUTATIVE (AFU_ORTHOLOGUE AFUA_6G08710)-RELATED"/>
    <property type="match status" value="1"/>
</dbReference>
<dbReference type="CDD" id="cd07389">
    <property type="entry name" value="MPP_PhoD"/>
    <property type="match status" value="1"/>
</dbReference>